<dbReference type="InterPro" id="IPR046347">
    <property type="entry name" value="bZIP_sf"/>
</dbReference>
<feature type="domain" description="DOG1" evidence="11">
    <location>
        <begin position="146"/>
        <end position="354"/>
    </location>
</feature>
<feature type="region of interest" description="Disordered" evidence="9">
    <location>
        <begin position="49"/>
        <end position="72"/>
    </location>
</feature>
<dbReference type="FunFam" id="1.20.5.170:FF:000019">
    <property type="entry name" value="BZIP family transcription factor"/>
    <property type="match status" value="1"/>
</dbReference>
<evidence type="ECO:0000256" key="5">
    <source>
        <dbReference type="ARBA" id="ARBA00023159"/>
    </source>
</evidence>
<evidence type="ECO:0000259" key="10">
    <source>
        <dbReference type="PROSITE" id="PS50217"/>
    </source>
</evidence>
<feature type="coiled-coil region" evidence="8">
    <location>
        <begin position="94"/>
        <end position="121"/>
    </location>
</feature>
<keyword evidence="4" id="KW-0238">DNA-binding</keyword>
<organism evidence="12 13">
    <name type="scientific">Deinandra increscens subsp. villosa</name>
    <dbReference type="NCBI Taxonomy" id="3103831"/>
    <lineage>
        <taxon>Eukaryota</taxon>
        <taxon>Viridiplantae</taxon>
        <taxon>Streptophyta</taxon>
        <taxon>Embryophyta</taxon>
        <taxon>Tracheophyta</taxon>
        <taxon>Spermatophyta</taxon>
        <taxon>Magnoliopsida</taxon>
        <taxon>eudicotyledons</taxon>
        <taxon>Gunneridae</taxon>
        <taxon>Pentapetalae</taxon>
        <taxon>asterids</taxon>
        <taxon>campanulids</taxon>
        <taxon>Asterales</taxon>
        <taxon>Asteraceae</taxon>
        <taxon>Asteroideae</taxon>
        <taxon>Heliantheae alliance</taxon>
        <taxon>Madieae</taxon>
        <taxon>Madiinae</taxon>
        <taxon>Deinandra</taxon>
    </lineage>
</organism>
<dbReference type="AlphaFoldDB" id="A0AAP0D6D2"/>
<keyword evidence="8" id="KW-0175">Coiled coil</keyword>
<dbReference type="SMART" id="SM00338">
    <property type="entry name" value="BRLZ"/>
    <property type="match status" value="1"/>
</dbReference>
<keyword evidence="7" id="KW-0539">Nucleus</keyword>
<dbReference type="PROSITE" id="PS51806">
    <property type="entry name" value="DOG1"/>
    <property type="match status" value="1"/>
</dbReference>
<feature type="domain" description="BZIP" evidence="10">
    <location>
        <begin position="73"/>
        <end position="116"/>
    </location>
</feature>
<evidence type="ECO:0000313" key="12">
    <source>
        <dbReference type="EMBL" id="KAK9069460.1"/>
    </source>
</evidence>
<keyword evidence="13" id="KW-1185">Reference proteome</keyword>
<feature type="compositionally biased region" description="Polar residues" evidence="9">
    <location>
        <begin position="49"/>
        <end position="67"/>
    </location>
</feature>
<gene>
    <name evidence="12" type="ORF">SSX86_011364</name>
</gene>
<evidence type="ECO:0000256" key="6">
    <source>
        <dbReference type="ARBA" id="ARBA00023163"/>
    </source>
</evidence>
<sequence>MNSSSTQYLNSKRMDVYEPMHHFSMWGDFKSNIYQDAAAATMILEVDNQPSEDTSHTTHGPSSQCDQESSKPADKVLRRLAQNREAARKSRLRKKAYVQQLEASRLKLLHLEQELELTRAQCALMSGGTGVNTSQHGFSGPANSRIAAFEIEYEHWVEIRNKKTNNLKTVLNSDLDDTELDKVVQDTLDHYANLFNIKATVAKADVYYLISGIWKTPTERLFLWIGGFRPSELLKVLVPQLELLGPQAHDLYNLIQACQQAEESLSQGMEKLQQTLAEAVAYGQDLGGGCYDMHNAMEKLGELVRLVIQADYIRHETLQQTLRNLTTRQAAQGLILLGEYLQRLRDLSSAWAMRLCESA</sequence>
<dbReference type="PROSITE" id="PS50217">
    <property type="entry name" value="BZIP"/>
    <property type="match status" value="1"/>
</dbReference>
<name>A0AAP0D6D2_9ASTR</name>
<evidence type="ECO:0000256" key="2">
    <source>
        <dbReference type="ARBA" id="ARBA00007163"/>
    </source>
</evidence>
<evidence type="ECO:0000256" key="3">
    <source>
        <dbReference type="ARBA" id="ARBA00023015"/>
    </source>
</evidence>
<reference evidence="12 13" key="1">
    <citation type="submission" date="2024-04" db="EMBL/GenBank/DDBJ databases">
        <title>The reference genome of an endangered Asteraceae, Deinandra increscens subsp. villosa, native to the Central Coast of California.</title>
        <authorList>
            <person name="Guilliams M."/>
            <person name="Hasenstab-Lehman K."/>
            <person name="Meyer R."/>
            <person name="Mcevoy S."/>
        </authorList>
    </citation>
    <scope>NUCLEOTIDE SEQUENCE [LARGE SCALE GENOMIC DNA]</scope>
    <source>
        <tissue evidence="12">Leaf</tissue>
    </source>
</reference>
<dbReference type="GO" id="GO:0006351">
    <property type="term" value="P:DNA-templated transcription"/>
    <property type="evidence" value="ECO:0007669"/>
    <property type="project" value="InterPro"/>
</dbReference>
<dbReference type="SUPFAM" id="SSF57959">
    <property type="entry name" value="Leucine zipper domain"/>
    <property type="match status" value="1"/>
</dbReference>
<evidence type="ECO:0000259" key="11">
    <source>
        <dbReference type="PROSITE" id="PS51806"/>
    </source>
</evidence>
<dbReference type="Pfam" id="PF14144">
    <property type="entry name" value="DOG1"/>
    <property type="match status" value="1"/>
</dbReference>
<keyword evidence="3" id="KW-0805">Transcription regulation</keyword>
<dbReference type="PANTHER" id="PTHR45693">
    <property type="entry name" value="TRANSCRIPTION FACTOR TGA9"/>
    <property type="match status" value="1"/>
</dbReference>
<comment type="subcellular location">
    <subcellularLocation>
        <location evidence="1">Nucleus</location>
    </subcellularLocation>
</comment>
<comment type="caution">
    <text evidence="12">The sequence shown here is derived from an EMBL/GenBank/DDBJ whole genome shotgun (WGS) entry which is preliminary data.</text>
</comment>
<dbReference type="PANTHER" id="PTHR45693:SF36">
    <property type="entry name" value="TRANSCRIPTION FACTOR TGA4"/>
    <property type="match status" value="1"/>
</dbReference>
<protein>
    <submittedName>
        <fullName evidence="12">Uncharacterized protein</fullName>
    </submittedName>
</protein>
<evidence type="ECO:0000256" key="1">
    <source>
        <dbReference type="ARBA" id="ARBA00004123"/>
    </source>
</evidence>
<dbReference type="PROSITE" id="PS00036">
    <property type="entry name" value="BZIP_BASIC"/>
    <property type="match status" value="1"/>
</dbReference>
<keyword evidence="6" id="KW-0804">Transcription</keyword>
<dbReference type="Proteomes" id="UP001408789">
    <property type="component" value="Unassembled WGS sequence"/>
</dbReference>
<dbReference type="GO" id="GO:0043565">
    <property type="term" value="F:sequence-specific DNA binding"/>
    <property type="evidence" value="ECO:0007669"/>
    <property type="project" value="InterPro"/>
</dbReference>
<dbReference type="Gene3D" id="1.20.5.170">
    <property type="match status" value="1"/>
</dbReference>
<dbReference type="GO" id="GO:0003700">
    <property type="term" value="F:DNA-binding transcription factor activity"/>
    <property type="evidence" value="ECO:0007669"/>
    <property type="project" value="InterPro"/>
</dbReference>
<evidence type="ECO:0000256" key="8">
    <source>
        <dbReference type="SAM" id="Coils"/>
    </source>
</evidence>
<keyword evidence="5" id="KW-0010">Activator</keyword>
<dbReference type="EMBL" id="JBCNJP010000013">
    <property type="protein sequence ID" value="KAK9069460.1"/>
    <property type="molecule type" value="Genomic_DNA"/>
</dbReference>
<evidence type="ECO:0000256" key="9">
    <source>
        <dbReference type="SAM" id="MobiDB-lite"/>
    </source>
</evidence>
<evidence type="ECO:0000256" key="7">
    <source>
        <dbReference type="ARBA" id="ARBA00023242"/>
    </source>
</evidence>
<comment type="similarity">
    <text evidence="2">Belongs to the bZIP family.</text>
</comment>
<evidence type="ECO:0000313" key="13">
    <source>
        <dbReference type="Proteomes" id="UP001408789"/>
    </source>
</evidence>
<dbReference type="InterPro" id="IPR004827">
    <property type="entry name" value="bZIP"/>
</dbReference>
<dbReference type="Pfam" id="PF00170">
    <property type="entry name" value="bZIP_1"/>
    <property type="match status" value="1"/>
</dbReference>
<proteinExistence type="inferred from homology"/>
<dbReference type="GO" id="GO:0005634">
    <property type="term" value="C:nucleus"/>
    <property type="evidence" value="ECO:0007669"/>
    <property type="project" value="UniProtKB-SubCell"/>
</dbReference>
<accession>A0AAP0D6D2</accession>
<evidence type="ECO:0000256" key="4">
    <source>
        <dbReference type="ARBA" id="ARBA00023125"/>
    </source>
</evidence>
<dbReference type="InterPro" id="IPR025422">
    <property type="entry name" value="TGA_domain"/>
</dbReference>